<evidence type="ECO:0008006" key="5">
    <source>
        <dbReference type="Google" id="ProtNLM"/>
    </source>
</evidence>
<dbReference type="PANTHER" id="PTHR31374">
    <property type="entry name" value="AUXIN-INDUCED PROTEIN-LIKE-RELATED"/>
    <property type="match status" value="1"/>
</dbReference>
<dbReference type="InterPro" id="IPR003676">
    <property type="entry name" value="SAUR_fam"/>
</dbReference>
<dbReference type="Pfam" id="PF02519">
    <property type="entry name" value="Auxin_inducible"/>
    <property type="match status" value="1"/>
</dbReference>
<dbReference type="GO" id="GO:0009733">
    <property type="term" value="P:response to auxin"/>
    <property type="evidence" value="ECO:0007669"/>
    <property type="project" value="InterPro"/>
</dbReference>
<dbReference type="PANTHER" id="PTHR31374:SF32">
    <property type="entry name" value="SAUR FAMILY PROTEIN"/>
    <property type="match status" value="1"/>
</dbReference>
<evidence type="ECO:0000256" key="1">
    <source>
        <dbReference type="ARBA" id="ARBA00006974"/>
    </source>
</evidence>
<feature type="region of interest" description="Disordered" evidence="2">
    <location>
        <begin position="1"/>
        <end position="21"/>
    </location>
</feature>
<reference evidence="3 4" key="1">
    <citation type="submission" date="2021-08" db="EMBL/GenBank/DDBJ databases">
        <title>WGS assembly of Ceratopteris richardii.</title>
        <authorList>
            <person name="Marchant D.B."/>
            <person name="Chen G."/>
            <person name="Jenkins J."/>
            <person name="Shu S."/>
            <person name="Leebens-Mack J."/>
            <person name="Grimwood J."/>
            <person name="Schmutz J."/>
            <person name="Soltis P."/>
            <person name="Soltis D."/>
            <person name="Chen Z.-H."/>
        </authorList>
    </citation>
    <scope>NUCLEOTIDE SEQUENCE [LARGE SCALE GENOMIC DNA]</scope>
    <source>
        <strain evidence="3">Whitten #5841</strain>
        <tissue evidence="3">Leaf</tissue>
    </source>
</reference>
<comment type="similarity">
    <text evidence="1">Belongs to the ARG7 family.</text>
</comment>
<evidence type="ECO:0000313" key="3">
    <source>
        <dbReference type="EMBL" id="KAH7301652.1"/>
    </source>
</evidence>
<name>A0A8T2RZC5_CERRI</name>
<sequence>MCVQSVTKGKGTAQMADSRNKAKKYLPQRKGYVPVILNDDRRAFIKISHLKHAVVLALLQETAREHGYSYDGPLRLPCDPDSVNDLLKYEVP</sequence>
<protein>
    <recommendedName>
        <fullName evidence="5">Small auxin up regulated protein</fullName>
    </recommendedName>
</protein>
<evidence type="ECO:0000256" key="2">
    <source>
        <dbReference type="SAM" id="MobiDB-lite"/>
    </source>
</evidence>
<dbReference type="AlphaFoldDB" id="A0A8T2RZC5"/>
<accession>A0A8T2RZC5</accession>
<proteinExistence type="inferred from homology"/>
<dbReference type="Proteomes" id="UP000825935">
    <property type="component" value="Chromosome 23"/>
</dbReference>
<keyword evidence="4" id="KW-1185">Reference proteome</keyword>
<dbReference type="EMBL" id="CM035428">
    <property type="protein sequence ID" value="KAH7301652.1"/>
    <property type="molecule type" value="Genomic_DNA"/>
</dbReference>
<dbReference type="OrthoDB" id="1930622at2759"/>
<gene>
    <name evidence="3" type="ORF">KP509_23G036400</name>
</gene>
<evidence type="ECO:0000313" key="4">
    <source>
        <dbReference type="Proteomes" id="UP000825935"/>
    </source>
</evidence>
<organism evidence="3 4">
    <name type="scientific">Ceratopteris richardii</name>
    <name type="common">Triangle waterfern</name>
    <dbReference type="NCBI Taxonomy" id="49495"/>
    <lineage>
        <taxon>Eukaryota</taxon>
        <taxon>Viridiplantae</taxon>
        <taxon>Streptophyta</taxon>
        <taxon>Embryophyta</taxon>
        <taxon>Tracheophyta</taxon>
        <taxon>Polypodiopsida</taxon>
        <taxon>Polypodiidae</taxon>
        <taxon>Polypodiales</taxon>
        <taxon>Pteridineae</taxon>
        <taxon>Pteridaceae</taxon>
        <taxon>Parkerioideae</taxon>
        <taxon>Ceratopteris</taxon>
    </lineage>
</organism>
<comment type="caution">
    <text evidence="3">The sequence shown here is derived from an EMBL/GenBank/DDBJ whole genome shotgun (WGS) entry which is preliminary data.</text>
</comment>